<evidence type="ECO:0000259" key="6">
    <source>
        <dbReference type="PROSITE" id="PS51715"/>
    </source>
</evidence>
<dbReference type="EMBL" id="CAUYUJ010007336">
    <property type="protein sequence ID" value="CAK0820404.1"/>
    <property type="molecule type" value="Genomic_DNA"/>
</dbReference>
<feature type="region of interest" description="Disordered" evidence="4">
    <location>
        <begin position="1"/>
        <end position="23"/>
    </location>
</feature>
<accession>A0ABN9RP00</accession>
<evidence type="ECO:0000256" key="2">
    <source>
        <dbReference type="ARBA" id="ARBA00023134"/>
    </source>
</evidence>
<comment type="caution">
    <text evidence="7">The sequence shown here is derived from an EMBL/GenBank/DDBJ whole genome shotgun (WGS) entry which is preliminary data.</text>
</comment>
<dbReference type="InterPro" id="IPR015894">
    <property type="entry name" value="Guanylate-bd_N"/>
</dbReference>
<feature type="compositionally biased region" description="Polar residues" evidence="4">
    <location>
        <begin position="1"/>
        <end position="12"/>
    </location>
</feature>
<keyword evidence="5" id="KW-0812">Transmembrane</keyword>
<keyword evidence="8" id="KW-1185">Reference proteome</keyword>
<evidence type="ECO:0000256" key="4">
    <source>
        <dbReference type="SAM" id="MobiDB-lite"/>
    </source>
</evidence>
<feature type="compositionally biased region" description="Low complexity" evidence="4">
    <location>
        <begin position="203"/>
        <end position="223"/>
    </location>
</feature>
<dbReference type="Pfam" id="PF02263">
    <property type="entry name" value="GBP"/>
    <property type="match status" value="1"/>
</dbReference>
<dbReference type="Proteomes" id="UP001189429">
    <property type="component" value="Unassembled WGS sequence"/>
</dbReference>
<feature type="transmembrane region" description="Helical" evidence="5">
    <location>
        <begin position="767"/>
        <end position="783"/>
    </location>
</feature>
<dbReference type="PROSITE" id="PS51715">
    <property type="entry name" value="G_GB1_RHD3"/>
    <property type="match status" value="1"/>
</dbReference>
<feature type="compositionally biased region" description="Pro residues" evidence="4">
    <location>
        <begin position="898"/>
        <end position="908"/>
    </location>
</feature>
<dbReference type="SUPFAM" id="SSF52540">
    <property type="entry name" value="P-loop containing nucleoside triphosphate hydrolases"/>
    <property type="match status" value="1"/>
</dbReference>
<dbReference type="Gene3D" id="3.40.50.300">
    <property type="entry name" value="P-loop containing nucleotide triphosphate hydrolases"/>
    <property type="match status" value="1"/>
</dbReference>
<feature type="region of interest" description="Disordered" evidence="4">
    <location>
        <begin position="310"/>
        <end position="335"/>
    </location>
</feature>
<feature type="region of interest" description="Disordered" evidence="4">
    <location>
        <begin position="120"/>
        <end position="223"/>
    </location>
</feature>
<feature type="compositionally biased region" description="Low complexity" evidence="4">
    <location>
        <begin position="148"/>
        <end position="159"/>
    </location>
</feature>
<keyword evidence="5" id="KW-0472">Membrane</keyword>
<evidence type="ECO:0000313" key="8">
    <source>
        <dbReference type="Proteomes" id="UP001189429"/>
    </source>
</evidence>
<feature type="region of interest" description="Disordered" evidence="4">
    <location>
        <begin position="953"/>
        <end position="987"/>
    </location>
</feature>
<organism evidence="7 8">
    <name type="scientific">Prorocentrum cordatum</name>
    <dbReference type="NCBI Taxonomy" id="2364126"/>
    <lineage>
        <taxon>Eukaryota</taxon>
        <taxon>Sar</taxon>
        <taxon>Alveolata</taxon>
        <taxon>Dinophyceae</taxon>
        <taxon>Prorocentrales</taxon>
        <taxon>Prorocentraceae</taxon>
        <taxon>Prorocentrum</taxon>
    </lineage>
</organism>
<reference evidence="7" key="1">
    <citation type="submission" date="2023-10" db="EMBL/GenBank/DDBJ databases">
        <authorList>
            <person name="Chen Y."/>
            <person name="Shah S."/>
            <person name="Dougan E. K."/>
            <person name="Thang M."/>
            <person name="Chan C."/>
        </authorList>
    </citation>
    <scope>NUCLEOTIDE SEQUENCE [LARGE SCALE GENOMIC DNA]</scope>
</reference>
<keyword evidence="2" id="KW-0342">GTP-binding</keyword>
<gene>
    <name evidence="7" type="ORF">PCOR1329_LOCUS22092</name>
</gene>
<dbReference type="PANTHER" id="PTHR10751">
    <property type="entry name" value="GUANYLATE BINDING PROTEIN"/>
    <property type="match status" value="1"/>
</dbReference>
<dbReference type="InterPro" id="IPR030386">
    <property type="entry name" value="G_GB1_RHD3_dom"/>
</dbReference>
<evidence type="ECO:0000256" key="1">
    <source>
        <dbReference type="ARBA" id="ARBA00022741"/>
    </source>
</evidence>
<feature type="region of interest" description="Disordered" evidence="4">
    <location>
        <begin position="893"/>
        <end position="941"/>
    </location>
</feature>
<feature type="transmembrane region" description="Helical" evidence="5">
    <location>
        <begin position="788"/>
        <end position="809"/>
    </location>
</feature>
<feature type="compositionally biased region" description="Low complexity" evidence="4">
    <location>
        <begin position="179"/>
        <end position="196"/>
    </location>
</feature>
<keyword evidence="1" id="KW-0547">Nucleotide-binding</keyword>
<proteinExistence type="inferred from homology"/>
<name>A0ABN9RP00_9DINO</name>
<dbReference type="InterPro" id="IPR027417">
    <property type="entry name" value="P-loop_NTPase"/>
</dbReference>
<evidence type="ECO:0000256" key="5">
    <source>
        <dbReference type="SAM" id="Phobius"/>
    </source>
</evidence>
<sequence length="1083" mass="113472">MTSPVPGQNPEANTHMPCKTPRTGPMTVSIATPLSETNAHMPCKTPRTGPMTVSIATPLSETNAHMPCKTPRTGPMIVSIATPMHAGPTVMEANAHIPCKTPRAGPMTVSIATPMYTGPTVIAIDTPPSSPRSLGPEPQATEEGRRGSAASAVSAAPPAHGGDESPACSPPQSGRRPGGATAEPSTEPPAAGASTPSGPPAPHAAWHAGEARAGATAAPAGAAAAPAGEPLQIVQLGASPEGRSSVVTVEENLVRIAGNLEAAGVQDVSIVAIMGKCRTGKSFLMNLVIRYLNWRAAGNADQPPREDWALGSATCTPPPWPGSKPTGGGKASRGPLLFASREGRKTVTLGIWMWSQPVVFQTPGGGRSVVLVMDTQGVDDGHLATGHSAVVFGLTAVLASKLMYNVQGRIDDSDVGRLLFLSNFVGVARAAGDQSVKFGDLAWIVRDYQHFRDASTLQDCEREMADEFATCSDDAGLSEEWQASMRALRESFASTSCYCLPHPGSKVEAQSQSWEGGLGDVGSDFLCLVGRFASRFFGGGFPTERRPWGVGLTPANFAERVRSLLGALRSGESLAVAPGDAVLRLAASSSCEALWQRFAAEARAELAGGAGARCPSELAAVAERLRGLLGQRLDAELERWRPQDVQQQRAAFLGRLQQQLERRALENELQIAAAKEAIQERLARESAGRLEEALPWGRVFRPEALSELGAEAVGEAEERLRVELGRLELPWQEQEERLALLRQSLQGRVEARRQHYEQELAGASSKALLALPIVGVAACLAVAHPLCLLALLGVAVLVAVLAAMGAVGASGPLEPEVQRGLQEAVGLAGRCGRDLQAVCVAVQLLCAGPPKAAQARAQGAGGARLRLPPALSVAVVVLLCLIAGAVRLQLRGAHTGPGTPPPRAPPPRRSAVGPLAQRPSSNTRAGAAPEGGGQHGAAEPAAQEVALRHERDAAIHVSRSPMRRPPPQRPRAGRRYTRPPPPALACRPSGAAWRSACGSCRARKAWRPSPLSWASRVSSVPRSCSASSWSFADPSSAASWWAPQRSSSAGRSTAPAWWTPQGRCWGAALASTNWQLATQPGRP</sequence>
<feature type="domain" description="GB1/RHD3-type G" evidence="6">
    <location>
        <begin position="265"/>
        <end position="424"/>
    </location>
</feature>
<evidence type="ECO:0000313" key="7">
    <source>
        <dbReference type="EMBL" id="CAK0820404.1"/>
    </source>
</evidence>
<keyword evidence="5" id="KW-1133">Transmembrane helix</keyword>
<evidence type="ECO:0000256" key="3">
    <source>
        <dbReference type="PROSITE-ProRule" id="PRU01052"/>
    </source>
</evidence>
<comment type="similarity">
    <text evidence="3">Belongs to the TRAFAC class dynamin-like GTPase superfamily. GB1/RHD3 GTPase family.</text>
</comment>
<protein>
    <recommendedName>
        <fullName evidence="6">GB1/RHD3-type G domain-containing protein</fullName>
    </recommendedName>
</protein>